<dbReference type="EMBL" id="KN833718">
    <property type="protein sequence ID" value="KIK24267.1"/>
    <property type="molecule type" value="Genomic_DNA"/>
</dbReference>
<feature type="non-terminal residue" evidence="1">
    <location>
        <position position="1"/>
    </location>
</feature>
<protein>
    <submittedName>
        <fullName evidence="1">Uncharacterized protein</fullName>
    </submittedName>
</protein>
<dbReference type="AlphaFoldDB" id="A0A0C9ZPM2"/>
<accession>A0A0C9ZPM2</accession>
<dbReference type="HOGENOM" id="CLU_2782896_0_0_1"/>
<sequence length="69" mass="7758">TSPLPQAAPYLAYLPIYPWRASRQNGGCLARVLTRAYHIFSAVLILLSPQDRLVTLNCITVRHLEGQRP</sequence>
<reference evidence="2" key="2">
    <citation type="submission" date="2015-01" db="EMBL/GenBank/DDBJ databases">
        <title>Evolutionary Origins and Diversification of the Mycorrhizal Mutualists.</title>
        <authorList>
            <consortium name="DOE Joint Genome Institute"/>
            <consortium name="Mycorrhizal Genomics Consortium"/>
            <person name="Kohler A."/>
            <person name="Kuo A."/>
            <person name="Nagy L.G."/>
            <person name="Floudas D."/>
            <person name="Copeland A."/>
            <person name="Barry K.W."/>
            <person name="Cichocki N."/>
            <person name="Veneault-Fourrey C."/>
            <person name="LaButti K."/>
            <person name="Lindquist E.A."/>
            <person name="Lipzen A."/>
            <person name="Lundell T."/>
            <person name="Morin E."/>
            <person name="Murat C."/>
            <person name="Riley R."/>
            <person name="Ohm R."/>
            <person name="Sun H."/>
            <person name="Tunlid A."/>
            <person name="Henrissat B."/>
            <person name="Grigoriev I.V."/>
            <person name="Hibbett D.S."/>
            <person name="Martin F."/>
        </authorList>
    </citation>
    <scope>NUCLEOTIDE SEQUENCE [LARGE SCALE GENOMIC DNA]</scope>
    <source>
        <strain evidence="2">441</strain>
    </source>
</reference>
<dbReference type="Proteomes" id="UP000054018">
    <property type="component" value="Unassembled WGS sequence"/>
</dbReference>
<evidence type="ECO:0000313" key="2">
    <source>
        <dbReference type="Proteomes" id="UP000054018"/>
    </source>
</evidence>
<gene>
    <name evidence="1" type="ORF">PISMIDRAFT_678462</name>
</gene>
<evidence type="ECO:0000313" key="1">
    <source>
        <dbReference type="EMBL" id="KIK24267.1"/>
    </source>
</evidence>
<organism evidence="1 2">
    <name type="scientific">Pisolithus microcarpus 441</name>
    <dbReference type="NCBI Taxonomy" id="765257"/>
    <lineage>
        <taxon>Eukaryota</taxon>
        <taxon>Fungi</taxon>
        <taxon>Dikarya</taxon>
        <taxon>Basidiomycota</taxon>
        <taxon>Agaricomycotina</taxon>
        <taxon>Agaricomycetes</taxon>
        <taxon>Agaricomycetidae</taxon>
        <taxon>Boletales</taxon>
        <taxon>Sclerodermatineae</taxon>
        <taxon>Pisolithaceae</taxon>
        <taxon>Pisolithus</taxon>
    </lineage>
</organism>
<keyword evidence="2" id="KW-1185">Reference proteome</keyword>
<reference evidence="1 2" key="1">
    <citation type="submission" date="2014-04" db="EMBL/GenBank/DDBJ databases">
        <authorList>
            <consortium name="DOE Joint Genome Institute"/>
            <person name="Kuo A."/>
            <person name="Kohler A."/>
            <person name="Costa M.D."/>
            <person name="Nagy L.G."/>
            <person name="Floudas D."/>
            <person name="Copeland A."/>
            <person name="Barry K.W."/>
            <person name="Cichocki N."/>
            <person name="Veneault-Fourrey C."/>
            <person name="LaButti K."/>
            <person name="Lindquist E.A."/>
            <person name="Lipzen A."/>
            <person name="Lundell T."/>
            <person name="Morin E."/>
            <person name="Murat C."/>
            <person name="Sun H."/>
            <person name="Tunlid A."/>
            <person name="Henrissat B."/>
            <person name="Grigoriev I.V."/>
            <person name="Hibbett D.S."/>
            <person name="Martin F."/>
            <person name="Nordberg H.P."/>
            <person name="Cantor M.N."/>
            <person name="Hua S.X."/>
        </authorList>
    </citation>
    <scope>NUCLEOTIDE SEQUENCE [LARGE SCALE GENOMIC DNA]</scope>
    <source>
        <strain evidence="1 2">441</strain>
    </source>
</reference>
<proteinExistence type="predicted"/>
<name>A0A0C9ZPM2_9AGAM</name>